<name>A0A6M0H1P6_9CLOT</name>
<protein>
    <submittedName>
        <fullName evidence="1">Uncharacterized protein</fullName>
    </submittedName>
</protein>
<organism evidence="1 2">
    <name type="scientific">Clostridium senegalense</name>
    <dbReference type="NCBI Taxonomy" id="1465809"/>
    <lineage>
        <taxon>Bacteria</taxon>
        <taxon>Bacillati</taxon>
        <taxon>Bacillota</taxon>
        <taxon>Clostridia</taxon>
        <taxon>Eubacteriales</taxon>
        <taxon>Clostridiaceae</taxon>
        <taxon>Clostridium</taxon>
    </lineage>
</organism>
<sequence>MGGYSEKYYCNNKPEHNNLCQKNSLCLKDSLIKALELVLNFDYLDLTIDVPAQHYGLRFYTLFNRLDAVGGITPSLTYDDFISLQADISVPAGYNPAFDNTDRNTIIPVCALRAVAFVVQPRGVDILLRELKRLYRGTKIYNTDCSCNKDILDALVNCKCNPFNSTAVYEIGIDAIDRSFNPARGRIVAYDSQLVWVQSVEIGFPPTFYIVPLKYISFITIV</sequence>
<dbReference type="EMBL" id="JAAGPU010000010">
    <property type="protein sequence ID" value="NEU04656.1"/>
    <property type="molecule type" value="Genomic_DNA"/>
</dbReference>
<dbReference type="RefSeq" id="WP_199869686.1">
    <property type="nucleotide sequence ID" value="NZ_JAAGPU010000010.1"/>
</dbReference>
<reference evidence="1 2" key="1">
    <citation type="submission" date="2020-02" db="EMBL/GenBank/DDBJ databases">
        <title>Genome assembly of a novel Clostridium senegalense strain.</title>
        <authorList>
            <person name="Gupta T.B."/>
            <person name="Jauregui R."/>
            <person name="Maclean P."/>
            <person name="Nawarathana A."/>
            <person name="Brightwell G."/>
        </authorList>
    </citation>
    <scope>NUCLEOTIDE SEQUENCE [LARGE SCALE GENOMIC DNA]</scope>
    <source>
        <strain evidence="1 2">AGRFS4</strain>
    </source>
</reference>
<keyword evidence="2" id="KW-1185">Reference proteome</keyword>
<evidence type="ECO:0000313" key="1">
    <source>
        <dbReference type="EMBL" id="NEU04656.1"/>
    </source>
</evidence>
<gene>
    <name evidence="1" type="ORF">G3M99_07215</name>
</gene>
<accession>A0A6M0H1P6</accession>
<proteinExistence type="predicted"/>
<dbReference type="Proteomes" id="UP000481872">
    <property type="component" value="Unassembled WGS sequence"/>
</dbReference>
<comment type="caution">
    <text evidence="1">The sequence shown here is derived from an EMBL/GenBank/DDBJ whole genome shotgun (WGS) entry which is preliminary data.</text>
</comment>
<dbReference type="AlphaFoldDB" id="A0A6M0H1P6"/>
<evidence type="ECO:0000313" key="2">
    <source>
        <dbReference type="Proteomes" id="UP000481872"/>
    </source>
</evidence>